<proteinExistence type="predicted"/>
<dbReference type="WBParaSite" id="PTRK_0000119000.1">
    <property type="protein sequence ID" value="PTRK_0000119000.1"/>
    <property type="gene ID" value="PTRK_0000119000"/>
</dbReference>
<feature type="signal peptide" evidence="1">
    <location>
        <begin position="1"/>
        <end position="21"/>
    </location>
</feature>
<organism evidence="2 3">
    <name type="scientific">Parastrongyloides trichosuri</name>
    <name type="common">Possum-specific nematode worm</name>
    <dbReference type="NCBI Taxonomy" id="131310"/>
    <lineage>
        <taxon>Eukaryota</taxon>
        <taxon>Metazoa</taxon>
        <taxon>Ecdysozoa</taxon>
        <taxon>Nematoda</taxon>
        <taxon>Chromadorea</taxon>
        <taxon>Rhabditida</taxon>
        <taxon>Tylenchina</taxon>
        <taxon>Panagrolaimomorpha</taxon>
        <taxon>Strongyloidoidea</taxon>
        <taxon>Strongyloididae</taxon>
        <taxon>Parastrongyloides</taxon>
    </lineage>
</organism>
<feature type="chain" id="PRO_5005890998" evidence="1">
    <location>
        <begin position="22"/>
        <end position="145"/>
    </location>
</feature>
<evidence type="ECO:0000256" key="1">
    <source>
        <dbReference type="SAM" id="SignalP"/>
    </source>
</evidence>
<keyword evidence="2" id="KW-1185">Reference proteome</keyword>
<name>A0A0N4Z2T6_PARTI</name>
<accession>A0A0N4Z2T6</accession>
<sequence>MNINFLVILLFFVITLPFSTSTGRLDNCLETRIIYYSEYSQDNYEWNGDSYSTKQDALNAIDNHYPGGVIVEKNSYTTNGRTNYNVEVCIEIGATQSKATKTTQFPPRSARYSNKMYSNKEIGDTIKIGITIPNPVHAPYYRRRK</sequence>
<reference evidence="3" key="1">
    <citation type="submission" date="2017-02" db="UniProtKB">
        <authorList>
            <consortium name="WormBaseParasite"/>
        </authorList>
    </citation>
    <scope>IDENTIFICATION</scope>
</reference>
<dbReference type="Proteomes" id="UP000038045">
    <property type="component" value="Unplaced"/>
</dbReference>
<evidence type="ECO:0000313" key="3">
    <source>
        <dbReference type="WBParaSite" id="PTRK_0000119000.1"/>
    </source>
</evidence>
<dbReference type="AlphaFoldDB" id="A0A0N4Z2T6"/>
<protein>
    <submittedName>
        <fullName evidence="3">Secreted protein</fullName>
    </submittedName>
</protein>
<evidence type="ECO:0000313" key="2">
    <source>
        <dbReference type="Proteomes" id="UP000038045"/>
    </source>
</evidence>
<keyword evidence="1" id="KW-0732">Signal</keyword>